<dbReference type="AlphaFoldDB" id="A0A8B8AYR9"/>
<dbReference type="KEGG" id="cvn:111106056"/>
<dbReference type="Proteomes" id="UP000694844">
    <property type="component" value="Chromosome 8"/>
</dbReference>
<keyword evidence="2" id="KW-0812">Transmembrane</keyword>
<dbReference type="RefSeq" id="XP_022296286.1">
    <property type="nucleotide sequence ID" value="XM_022440578.1"/>
</dbReference>
<organism evidence="3 4">
    <name type="scientific">Crassostrea virginica</name>
    <name type="common">Eastern oyster</name>
    <dbReference type="NCBI Taxonomy" id="6565"/>
    <lineage>
        <taxon>Eukaryota</taxon>
        <taxon>Metazoa</taxon>
        <taxon>Spiralia</taxon>
        <taxon>Lophotrochozoa</taxon>
        <taxon>Mollusca</taxon>
        <taxon>Bivalvia</taxon>
        <taxon>Autobranchia</taxon>
        <taxon>Pteriomorphia</taxon>
        <taxon>Ostreida</taxon>
        <taxon>Ostreoidea</taxon>
        <taxon>Ostreidae</taxon>
        <taxon>Crassostrea</taxon>
    </lineage>
</organism>
<reference evidence="4" key="1">
    <citation type="submission" date="2025-08" db="UniProtKB">
        <authorList>
            <consortium name="RefSeq"/>
        </authorList>
    </citation>
    <scope>IDENTIFICATION</scope>
    <source>
        <tissue evidence="4">Whole sample</tissue>
    </source>
</reference>
<proteinExistence type="predicted"/>
<evidence type="ECO:0000313" key="4">
    <source>
        <dbReference type="RefSeq" id="XP_022296286.1"/>
    </source>
</evidence>
<keyword evidence="2" id="KW-1133">Transmembrane helix</keyword>
<evidence type="ECO:0000313" key="3">
    <source>
        <dbReference type="Proteomes" id="UP000694844"/>
    </source>
</evidence>
<keyword evidence="2" id="KW-0472">Membrane</keyword>
<evidence type="ECO:0000256" key="1">
    <source>
        <dbReference type="SAM" id="MobiDB-lite"/>
    </source>
</evidence>
<evidence type="ECO:0000256" key="2">
    <source>
        <dbReference type="SAM" id="Phobius"/>
    </source>
</evidence>
<dbReference type="GeneID" id="111106056"/>
<feature type="compositionally biased region" description="Polar residues" evidence="1">
    <location>
        <begin position="168"/>
        <end position="203"/>
    </location>
</feature>
<protein>
    <submittedName>
        <fullName evidence="4">Uncharacterized protein LOC111106056</fullName>
    </submittedName>
</protein>
<gene>
    <name evidence="4" type="primary">LOC111106056</name>
</gene>
<name>A0A8B8AYR9_CRAVI</name>
<keyword evidence="3" id="KW-1185">Reference proteome</keyword>
<feature type="region of interest" description="Disordered" evidence="1">
    <location>
        <begin position="167"/>
        <end position="208"/>
    </location>
</feature>
<sequence length="222" mass="24012">MNESEMCLEQALTIHALLQKKQCPIELTNPYPGSDGCPIICKDVVTTVIVNVSCAVLGIVLGIGGSVIAKRFRTQQESYGPTAVFYQPNYGDGGDIVTMSIPMDAEYSSIEDSIKMIAKAVQVPSYKEDSSSESRSRENIYHHLTLEHSPKGVKGILVSGVTVRRSLSRNGSPSVNSEVINSENGSPKSNRSSTIKTSPTGSEGTDKYYALEKDYLNITDSP</sequence>
<accession>A0A8B8AYR9</accession>
<feature type="transmembrane region" description="Helical" evidence="2">
    <location>
        <begin position="48"/>
        <end position="69"/>
    </location>
</feature>